<dbReference type="AlphaFoldDB" id="A0A7W4UQN4"/>
<reference evidence="2 3" key="1">
    <citation type="submission" date="2020-08" db="EMBL/GenBank/DDBJ databases">
        <title>Sequencing the genomes of 1000 actinobacteria strains.</title>
        <authorList>
            <person name="Klenk H.-P."/>
        </authorList>
    </citation>
    <scope>NUCLEOTIDE SEQUENCE [LARGE SCALE GENOMIC DNA]</scope>
    <source>
        <strain evidence="2 3">DSM 20419</strain>
    </source>
</reference>
<protein>
    <recommendedName>
        <fullName evidence="1">FAD-dependent urate hydroxylase HpyO/Asp monooxygenase CreE-like FAD/NAD(P)-binding domain-containing protein</fullName>
    </recommendedName>
</protein>
<evidence type="ECO:0000313" key="3">
    <source>
        <dbReference type="Proteomes" id="UP000545286"/>
    </source>
</evidence>
<proteinExistence type="predicted"/>
<dbReference type="InterPro" id="IPR052189">
    <property type="entry name" value="L-asp_N-monooxygenase_NS-form"/>
</dbReference>
<dbReference type="Proteomes" id="UP000545286">
    <property type="component" value="Unassembled WGS sequence"/>
</dbReference>
<gene>
    <name evidence="2" type="ORF">FHX72_003006</name>
</gene>
<dbReference type="InterPro" id="IPR038732">
    <property type="entry name" value="HpyO/CreE_NAD-binding"/>
</dbReference>
<dbReference type="RefSeq" id="WP_183625993.1">
    <property type="nucleotide sequence ID" value="NZ_JACHWJ010000004.1"/>
</dbReference>
<evidence type="ECO:0000259" key="1">
    <source>
        <dbReference type="Pfam" id="PF13454"/>
    </source>
</evidence>
<dbReference type="EMBL" id="JACHWJ010000004">
    <property type="protein sequence ID" value="MBB2958860.1"/>
    <property type="molecule type" value="Genomic_DNA"/>
</dbReference>
<dbReference type="PANTHER" id="PTHR40254">
    <property type="entry name" value="BLR0577 PROTEIN"/>
    <property type="match status" value="1"/>
</dbReference>
<feature type="domain" description="FAD-dependent urate hydroxylase HpyO/Asp monooxygenase CreE-like FAD/NAD(P)-binding" evidence="1">
    <location>
        <begin position="5"/>
        <end position="176"/>
    </location>
</feature>
<dbReference type="Gene3D" id="3.50.50.60">
    <property type="entry name" value="FAD/NAD(P)-binding domain"/>
    <property type="match status" value="1"/>
</dbReference>
<organism evidence="2 3">
    <name type="scientific">Pseudoclavibacter helvolus</name>
    <dbReference type="NCBI Taxonomy" id="255205"/>
    <lineage>
        <taxon>Bacteria</taxon>
        <taxon>Bacillati</taxon>
        <taxon>Actinomycetota</taxon>
        <taxon>Actinomycetes</taxon>
        <taxon>Micrococcales</taxon>
        <taxon>Microbacteriaceae</taxon>
        <taxon>Pseudoclavibacter</taxon>
    </lineage>
</organism>
<evidence type="ECO:0000313" key="2">
    <source>
        <dbReference type="EMBL" id="MBB2958860.1"/>
    </source>
</evidence>
<dbReference type="Pfam" id="PF13454">
    <property type="entry name" value="NAD_binding_9"/>
    <property type="match status" value="1"/>
</dbReference>
<comment type="caution">
    <text evidence="2">The sequence shown here is derived from an EMBL/GenBank/DDBJ whole genome shotgun (WGS) entry which is preliminary data.</text>
</comment>
<name>A0A7W4UQN4_9MICO</name>
<dbReference type="PANTHER" id="PTHR40254:SF1">
    <property type="entry name" value="BLR0577 PROTEIN"/>
    <property type="match status" value="1"/>
</dbReference>
<accession>A0A7W4UQN4</accession>
<sequence>MFDAVIVGGGPRAVATALRVAARRPEARIRIAIVDAIDVGAGATWRVDQPAEFLNNTTSGSTTIHADESTQMTGPIVPGPDLVEWAAGTVEKGEHPTPWLLEEARAVRPGSFPSRRLQGIYFREQLEAAEASGFVDVTRIDGTAVDVRADGSETRTVVLADGTELSARIVVLAQGMVQSLPSEEVLGFERAARERGLVYVAPGMPAEQDWSAVPPGEDVIVRGLGANFFDVVAVLTAGRGGAFEPVVGDARGRLRYVPSGREPILHAGSRRGVPYRAKADGWAEASPFVARHADRAWFDELAASEPASLDFRAEVWPTIAREFAAAYLTALAAWAPNALTIPVDAALEELDGAQDVYDIDDVLTASIDQELDDGAHAFTIDSLRRPTRGRPVSAERWKQFVEQLVEAELGSMKWPDQHPRAAVNRAMGALRGQAGRLSAAGVLEGRSAVVDFEGWFNADGLFLASGPPSSRTREVLSLIDAGILHLTGPETVVAFDDEAGEFVASSAITGTVVHARTLIEPRMSKGKVPATNDPLLRSLLDSGRARVHTRRSRDGAYVETDSMEATGARLDDREPGLNLVRSDGSADDRVVVLGIPALSTQPGSAIGATPGKPSPLLAGADVAARQIIAAAASAAAPTATVSVARAHDQG</sequence>
<dbReference type="SUPFAM" id="SSF51905">
    <property type="entry name" value="FAD/NAD(P)-binding domain"/>
    <property type="match status" value="1"/>
</dbReference>
<keyword evidence="3" id="KW-1185">Reference proteome</keyword>
<dbReference type="InterPro" id="IPR036188">
    <property type="entry name" value="FAD/NAD-bd_sf"/>
</dbReference>